<gene>
    <name evidence="2" type="ORF">CRG98_023569</name>
</gene>
<dbReference type="AlphaFoldDB" id="A0A2I0JIE3"/>
<sequence>MAGFLGGSELNGANGDGKGRAGGAARGQQRSLWKCGGHGGGRGGLYCPVSAGVCLGRPFPFLVFPPK</sequence>
<reference evidence="2 3" key="1">
    <citation type="submission" date="2017-11" db="EMBL/GenBank/DDBJ databases">
        <title>De-novo sequencing of pomegranate (Punica granatum L.) genome.</title>
        <authorList>
            <person name="Akparov Z."/>
            <person name="Amiraslanov A."/>
            <person name="Hajiyeva S."/>
            <person name="Abbasov M."/>
            <person name="Kaur K."/>
            <person name="Hamwieh A."/>
            <person name="Solovyev V."/>
            <person name="Salamov A."/>
            <person name="Braich B."/>
            <person name="Kosarev P."/>
            <person name="Mahmoud A."/>
            <person name="Hajiyev E."/>
            <person name="Babayeva S."/>
            <person name="Izzatullayeva V."/>
            <person name="Mammadov A."/>
            <person name="Mammadov A."/>
            <person name="Sharifova S."/>
            <person name="Ojaghi J."/>
            <person name="Eynullazada K."/>
            <person name="Bayramov B."/>
            <person name="Abdulazimova A."/>
            <person name="Shahmuradov I."/>
        </authorList>
    </citation>
    <scope>NUCLEOTIDE SEQUENCE [LARGE SCALE GENOMIC DNA]</scope>
    <source>
        <strain evidence="3">cv. AG2017</strain>
        <tissue evidence="2">Leaf</tissue>
    </source>
</reference>
<evidence type="ECO:0000313" key="2">
    <source>
        <dbReference type="EMBL" id="PKI56029.1"/>
    </source>
</evidence>
<feature type="region of interest" description="Disordered" evidence="1">
    <location>
        <begin position="1"/>
        <end position="25"/>
    </location>
</feature>
<keyword evidence="3" id="KW-1185">Reference proteome</keyword>
<feature type="compositionally biased region" description="Gly residues" evidence="1">
    <location>
        <begin position="14"/>
        <end position="25"/>
    </location>
</feature>
<name>A0A2I0JIE3_PUNGR</name>
<comment type="caution">
    <text evidence="2">The sequence shown here is derived from an EMBL/GenBank/DDBJ whole genome shotgun (WGS) entry which is preliminary data.</text>
</comment>
<protein>
    <submittedName>
        <fullName evidence="2">Uncharacterized protein</fullName>
    </submittedName>
</protein>
<evidence type="ECO:0000313" key="3">
    <source>
        <dbReference type="Proteomes" id="UP000233551"/>
    </source>
</evidence>
<dbReference type="EMBL" id="PGOL01001639">
    <property type="protein sequence ID" value="PKI56029.1"/>
    <property type="molecule type" value="Genomic_DNA"/>
</dbReference>
<accession>A0A2I0JIE3</accession>
<evidence type="ECO:0000256" key="1">
    <source>
        <dbReference type="SAM" id="MobiDB-lite"/>
    </source>
</evidence>
<dbReference type="Proteomes" id="UP000233551">
    <property type="component" value="Unassembled WGS sequence"/>
</dbReference>
<proteinExistence type="predicted"/>
<organism evidence="2 3">
    <name type="scientific">Punica granatum</name>
    <name type="common">Pomegranate</name>
    <dbReference type="NCBI Taxonomy" id="22663"/>
    <lineage>
        <taxon>Eukaryota</taxon>
        <taxon>Viridiplantae</taxon>
        <taxon>Streptophyta</taxon>
        <taxon>Embryophyta</taxon>
        <taxon>Tracheophyta</taxon>
        <taxon>Spermatophyta</taxon>
        <taxon>Magnoliopsida</taxon>
        <taxon>eudicotyledons</taxon>
        <taxon>Gunneridae</taxon>
        <taxon>Pentapetalae</taxon>
        <taxon>rosids</taxon>
        <taxon>malvids</taxon>
        <taxon>Myrtales</taxon>
        <taxon>Lythraceae</taxon>
        <taxon>Punica</taxon>
    </lineage>
</organism>